<dbReference type="PANTHER" id="PTHR36510">
    <property type="entry name" value="GLUTAMATE--CYSTEINE LIGASE 2-RELATED"/>
    <property type="match status" value="1"/>
</dbReference>
<dbReference type="NCBIfam" id="TIGR02050">
    <property type="entry name" value="gshA_cyan_rel"/>
    <property type="match status" value="1"/>
</dbReference>
<dbReference type="Pfam" id="PF04107">
    <property type="entry name" value="GCS2"/>
    <property type="match status" value="1"/>
</dbReference>
<evidence type="ECO:0000313" key="6">
    <source>
        <dbReference type="EMBL" id="GAA2278036.1"/>
    </source>
</evidence>
<dbReference type="EC" id="6.3.2.2" evidence="5"/>
<comment type="caution">
    <text evidence="6">The sequence shown here is derived from an EMBL/GenBank/DDBJ whole genome shotgun (WGS) entry which is preliminary data.</text>
</comment>
<name>A0ABP5RZS6_9ACTN</name>
<reference evidence="7" key="1">
    <citation type="journal article" date="2019" name="Int. J. Syst. Evol. Microbiol.">
        <title>The Global Catalogue of Microorganisms (GCM) 10K type strain sequencing project: providing services to taxonomists for standard genome sequencing and annotation.</title>
        <authorList>
            <consortium name="The Broad Institute Genomics Platform"/>
            <consortium name="The Broad Institute Genome Sequencing Center for Infectious Disease"/>
            <person name="Wu L."/>
            <person name="Ma J."/>
        </authorList>
    </citation>
    <scope>NUCLEOTIDE SEQUENCE [LARGE SCALE GENOMIC DNA]</scope>
    <source>
        <strain evidence="7">JCM 7356</strain>
    </source>
</reference>
<proteinExistence type="inferred from homology"/>
<keyword evidence="3 5" id="KW-0067">ATP-binding</keyword>
<comment type="catalytic activity">
    <reaction evidence="4 5">
        <text>L-cysteine + L-glutamate + ATP = gamma-L-glutamyl-L-cysteine + ADP + phosphate + H(+)</text>
        <dbReference type="Rhea" id="RHEA:13285"/>
        <dbReference type="ChEBI" id="CHEBI:15378"/>
        <dbReference type="ChEBI" id="CHEBI:29985"/>
        <dbReference type="ChEBI" id="CHEBI:30616"/>
        <dbReference type="ChEBI" id="CHEBI:35235"/>
        <dbReference type="ChEBI" id="CHEBI:43474"/>
        <dbReference type="ChEBI" id="CHEBI:58173"/>
        <dbReference type="ChEBI" id="CHEBI:456216"/>
        <dbReference type="EC" id="6.3.2.2"/>
    </reaction>
</comment>
<keyword evidence="7" id="KW-1185">Reference proteome</keyword>
<protein>
    <recommendedName>
        <fullName evidence="5">Putative glutamate--cysteine ligase 2</fullName>
        <ecNumber evidence="5">6.3.2.2</ecNumber>
    </recommendedName>
    <alternativeName>
        <fullName evidence="5">Gamma-glutamylcysteine synthetase 2</fullName>
        <shortName evidence="5">GCS 2</shortName>
        <shortName evidence="5">Gamma-GCS 2</shortName>
    </alternativeName>
</protein>
<dbReference type="EMBL" id="BAAATR010000060">
    <property type="protein sequence ID" value="GAA2278036.1"/>
    <property type="molecule type" value="Genomic_DNA"/>
</dbReference>
<sequence>MAVSMGVEEEFHVVDVESRMLVARAHEVLDRLPARGFVTEFLQSVVESNSGVHVSLDALHEDLARSRQTLSEAASGLGLAIVAAGTAPLARVGTVDATPHPRYLHMVDEYRLVADEQLICGVQFHVDVPDRDTAVRAMCVVSPWLPTLLALSTSSPFWLGRDTGYASWRTLLWQRWPTSGPAGCFASAADYDAAVTGLVRSGVISDAGMVYYDIRPSAHQQTLELRICDACPRVETVVMIAGLFRALVVDACAAVRGTGECGHTRPQWLRAMTWRAARSGLGGDLVDPTTGLAGPARAVVRTMLTRLRPTLEEFGDWELVSAMTEETLDLGDVAHQLRRIAAGGDLTAAVDFLMAQTRTRPATGAPVPAPGRR</sequence>
<evidence type="ECO:0000256" key="2">
    <source>
        <dbReference type="ARBA" id="ARBA00022741"/>
    </source>
</evidence>
<keyword evidence="1 5" id="KW-0436">Ligase</keyword>
<evidence type="ECO:0000256" key="3">
    <source>
        <dbReference type="ARBA" id="ARBA00022840"/>
    </source>
</evidence>
<evidence type="ECO:0000256" key="5">
    <source>
        <dbReference type="HAMAP-Rule" id="MF_01609"/>
    </source>
</evidence>
<dbReference type="Proteomes" id="UP001500305">
    <property type="component" value="Unassembled WGS sequence"/>
</dbReference>
<accession>A0ABP5RZS6</accession>
<dbReference type="NCBIfam" id="NF010041">
    <property type="entry name" value="PRK13517.1-1"/>
    <property type="match status" value="1"/>
</dbReference>
<comment type="function">
    <text evidence="5">ATP-dependent carboxylate-amine ligase which exhibits weak glutamate--cysteine ligase activity.</text>
</comment>
<dbReference type="InterPro" id="IPR011793">
    <property type="entry name" value="YbdK"/>
</dbReference>
<keyword evidence="2 5" id="KW-0547">Nucleotide-binding</keyword>
<dbReference type="Gene3D" id="3.30.590.20">
    <property type="match status" value="1"/>
</dbReference>
<dbReference type="SUPFAM" id="SSF55931">
    <property type="entry name" value="Glutamine synthetase/guanido kinase"/>
    <property type="match status" value="1"/>
</dbReference>
<dbReference type="RefSeq" id="WP_344641045.1">
    <property type="nucleotide sequence ID" value="NZ_BAAATR010000060.1"/>
</dbReference>
<dbReference type="GO" id="GO:0016874">
    <property type="term" value="F:ligase activity"/>
    <property type="evidence" value="ECO:0007669"/>
    <property type="project" value="UniProtKB-KW"/>
</dbReference>
<dbReference type="InterPro" id="IPR006336">
    <property type="entry name" value="GCS2"/>
</dbReference>
<evidence type="ECO:0000313" key="7">
    <source>
        <dbReference type="Proteomes" id="UP001500305"/>
    </source>
</evidence>
<dbReference type="HAMAP" id="MF_01609">
    <property type="entry name" value="Glu_cys_ligase_2"/>
    <property type="match status" value="1"/>
</dbReference>
<dbReference type="InterPro" id="IPR050141">
    <property type="entry name" value="GCL_type2/YbdK_subfam"/>
</dbReference>
<gene>
    <name evidence="6" type="ORF">GCM10010430_75010</name>
</gene>
<evidence type="ECO:0000256" key="4">
    <source>
        <dbReference type="ARBA" id="ARBA00048819"/>
    </source>
</evidence>
<dbReference type="PANTHER" id="PTHR36510:SF1">
    <property type="entry name" value="GLUTAMATE--CYSTEINE LIGASE 2-RELATED"/>
    <property type="match status" value="1"/>
</dbReference>
<evidence type="ECO:0000256" key="1">
    <source>
        <dbReference type="ARBA" id="ARBA00022598"/>
    </source>
</evidence>
<comment type="similarity">
    <text evidence="5">Belongs to the glutamate--cysteine ligase type 2 family. YbdK subfamily.</text>
</comment>
<organism evidence="6 7">
    <name type="scientific">Kitasatospora cystarginea</name>
    <dbReference type="NCBI Taxonomy" id="58350"/>
    <lineage>
        <taxon>Bacteria</taxon>
        <taxon>Bacillati</taxon>
        <taxon>Actinomycetota</taxon>
        <taxon>Actinomycetes</taxon>
        <taxon>Kitasatosporales</taxon>
        <taxon>Streptomycetaceae</taxon>
        <taxon>Kitasatospora</taxon>
    </lineage>
</organism>
<dbReference type="InterPro" id="IPR014746">
    <property type="entry name" value="Gln_synth/guanido_kin_cat_dom"/>
</dbReference>